<sequence length="94" mass="10967">MRRGSAVFYTDLYSPSPYGLIHLSEEDITYPQTVSVWMGLRFLDGRWFWLNRQSVSIASLPSCPVAKYRCGAQNIKTSVWENRDCNEKMNFLCY</sequence>
<feature type="domain" description="C-type lectin" evidence="2">
    <location>
        <begin position="36"/>
        <end position="94"/>
    </location>
</feature>
<evidence type="ECO:0000256" key="1">
    <source>
        <dbReference type="ARBA" id="ARBA00023157"/>
    </source>
</evidence>
<accession>A0A556V1G4</accession>
<dbReference type="SUPFAM" id="SSF56436">
    <property type="entry name" value="C-type lectin-like"/>
    <property type="match status" value="1"/>
</dbReference>
<evidence type="ECO:0000259" key="2">
    <source>
        <dbReference type="PROSITE" id="PS50041"/>
    </source>
</evidence>
<proteinExistence type="predicted"/>
<organism evidence="3 4">
    <name type="scientific">Bagarius yarrelli</name>
    <name type="common">Goonch</name>
    <name type="synonym">Bagrus yarrelli</name>
    <dbReference type="NCBI Taxonomy" id="175774"/>
    <lineage>
        <taxon>Eukaryota</taxon>
        <taxon>Metazoa</taxon>
        <taxon>Chordata</taxon>
        <taxon>Craniata</taxon>
        <taxon>Vertebrata</taxon>
        <taxon>Euteleostomi</taxon>
        <taxon>Actinopterygii</taxon>
        <taxon>Neopterygii</taxon>
        <taxon>Teleostei</taxon>
        <taxon>Ostariophysi</taxon>
        <taxon>Siluriformes</taxon>
        <taxon>Sisoridae</taxon>
        <taxon>Sisorinae</taxon>
        <taxon>Bagarius</taxon>
    </lineage>
</organism>
<reference evidence="3 4" key="1">
    <citation type="journal article" date="2019" name="Genome Biol. Evol.">
        <title>Whole-Genome Sequencing of the Giant Devil Catfish, Bagarius yarrelli.</title>
        <authorList>
            <person name="Jiang W."/>
            <person name="Lv Y."/>
            <person name="Cheng L."/>
            <person name="Yang K."/>
            <person name="Chao B."/>
            <person name="Wang X."/>
            <person name="Li Y."/>
            <person name="Pan X."/>
            <person name="You X."/>
            <person name="Zhang Y."/>
            <person name="Yang J."/>
            <person name="Li J."/>
            <person name="Zhang X."/>
            <person name="Liu S."/>
            <person name="Sun C."/>
            <person name="Yang J."/>
            <person name="Shi Q."/>
        </authorList>
    </citation>
    <scope>NUCLEOTIDE SEQUENCE [LARGE SCALE GENOMIC DNA]</scope>
    <source>
        <strain evidence="3">JWS20170419001</strain>
        <tissue evidence="3">Muscle</tissue>
    </source>
</reference>
<keyword evidence="1" id="KW-1015">Disulfide bond</keyword>
<dbReference type="Proteomes" id="UP000319801">
    <property type="component" value="Unassembled WGS sequence"/>
</dbReference>
<dbReference type="PROSITE" id="PS50041">
    <property type="entry name" value="C_TYPE_LECTIN_2"/>
    <property type="match status" value="1"/>
</dbReference>
<evidence type="ECO:0000313" key="3">
    <source>
        <dbReference type="EMBL" id="TSR51432.1"/>
    </source>
</evidence>
<dbReference type="InterPro" id="IPR016187">
    <property type="entry name" value="CTDL_fold"/>
</dbReference>
<dbReference type="EMBL" id="VCAZ01000094">
    <property type="protein sequence ID" value="TSR51432.1"/>
    <property type="molecule type" value="Genomic_DNA"/>
</dbReference>
<name>A0A556V1G4_BAGYA</name>
<keyword evidence="4" id="KW-1185">Reference proteome</keyword>
<comment type="caution">
    <text evidence="3">The sequence shown here is derived from an EMBL/GenBank/DDBJ whole genome shotgun (WGS) entry which is preliminary data.</text>
</comment>
<dbReference type="InterPro" id="IPR016186">
    <property type="entry name" value="C-type_lectin-like/link_sf"/>
</dbReference>
<dbReference type="OrthoDB" id="5858677at2759"/>
<dbReference type="Gene3D" id="3.10.100.10">
    <property type="entry name" value="Mannose-Binding Protein A, subunit A"/>
    <property type="match status" value="1"/>
</dbReference>
<dbReference type="Pfam" id="PF00059">
    <property type="entry name" value="Lectin_C"/>
    <property type="match status" value="1"/>
</dbReference>
<gene>
    <name evidence="3" type="ORF">Baya_11759</name>
</gene>
<dbReference type="InterPro" id="IPR018378">
    <property type="entry name" value="C-type_lectin_CS"/>
</dbReference>
<evidence type="ECO:0000313" key="4">
    <source>
        <dbReference type="Proteomes" id="UP000319801"/>
    </source>
</evidence>
<protein>
    <recommendedName>
        <fullName evidence="2">C-type lectin domain-containing protein</fullName>
    </recommendedName>
</protein>
<dbReference type="AlphaFoldDB" id="A0A556V1G4"/>
<dbReference type="PROSITE" id="PS00615">
    <property type="entry name" value="C_TYPE_LECTIN_1"/>
    <property type="match status" value="1"/>
</dbReference>
<dbReference type="InterPro" id="IPR001304">
    <property type="entry name" value="C-type_lectin-like"/>
</dbReference>